<dbReference type="GO" id="GO:1990904">
    <property type="term" value="C:ribonucleoprotein complex"/>
    <property type="evidence" value="ECO:0007669"/>
    <property type="project" value="UniProtKB-KW"/>
</dbReference>
<dbReference type="EMBL" id="JACRSY010000012">
    <property type="protein sequence ID" value="MBC8579649.1"/>
    <property type="molecule type" value="Genomic_DNA"/>
</dbReference>
<dbReference type="SUPFAM" id="SSF50104">
    <property type="entry name" value="Translation proteins SH3-like domain"/>
    <property type="match status" value="1"/>
</dbReference>
<accession>A0A926EG14</accession>
<evidence type="ECO:0000256" key="2">
    <source>
        <dbReference type="ARBA" id="ARBA00023274"/>
    </source>
</evidence>
<keyword evidence="1" id="KW-0689">Ribosomal protein</keyword>
<gene>
    <name evidence="3" type="ORF">H8718_08910</name>
</gene>
<dbReference type="CDD" id="cd06088">
    <property type="entry name" value="KOW_RPL14"/>
    <property type="match status" value="1"/>
</dbReference>
<evidence type="ECO:0000256" key="1">
    <source>
        <dbReference type="ARBA" id="ARBA00022980"/>
    </source>
</evidence>
<keyword evidence="2" id="KW-0687">Ribonucleoprotein</keyword>
<name>A0A926EG14_9FIRM</name>
<evidence type="ECO:0000313" key="4">
    <source>
        <dbReference type="Proteomes" id="UP000655830"/>
    </source>
</evidence>
<dbReference type="InterPro" id="IPR041985">
    <property type="entry name" value="Ribosomal_eL14_KOW"/>
</dbReference>
<keyword evidence="4" id="KW-1185">Reference proteome</keyword>
<dbReference type="Proteomes" id="UP000655830">
    <property type="component" value="Unassembled WGS sequence"/>
</dbReference>
<proteinExistence type="predicted"/>
<dbReference type="GO" id="GO:0005840">
    <property type="term" value="C:ribosome"/>
    <property type="evidence" value="ECO:0007669"/>
    <property type="project" value="UniProtKB-KW"/>
</dbReference>
<organism evidence="3 4">
    <name type="scientific">Zhenhengia yiwuensis</name>
    <dbReference type="NCBI Taxonomy" id="2763666"/>
    <lineage>
        <taxon>Bacteria</taxon>
        <taxon>Bacillati</taxon>
        <taxon>Bacillota</taxon>
        <taxon>Clostridia</taxon>
        <taxon>Lachnospirales</taxon>
        <taxon>Lachnospiraceae</taxon>
        <taxon>Zhenhengia</taxon>
    </lineage>
</organism>
<dbReference type="InterPro" id="IPR014722">
    <property type="entry name" value="Rib_uL2_dom2"/>
</dbReference>
<reference evidence="3" key="1">
    <citation type="submission" date="2020-08" db="EMBL/GenBank/DDBJ databases">
        <title>Genome public.</title>
        <authorList>
            <person name="Liu C."/>
            <person name="Sun Q."/>
        </authorList>
    </citation>
    <scope>NUCLEOTIDE SEQUENCE</scope>
    <source>
        <strain evidence="3">NSJ-12</strain>
    </source>
</reference>
<dbReference type="Gene3D" id="2.30.30.30">
    <property type="match status" value="1"/>
</dbReference>
<evidence type="ECO:0000313" key="3">
    <source>
        <dbReference type="EMBL" id="MBC8579649.1"/>
    </source>
</evidence>
<sequence length="90" mass="10437">MGMLEVGQIVFSKSGRDKGRSFIVVSVEEEYVYLADGDLRKVENPKRKKNKHIQRTNDVIDWIKQKIIEENVSNADIRKGIKEYLIKTSI</sequence>
<protein>
    <submittedName>
        <fullName evidence="3">KOW domain-containing RNA-binding protein</fullName>
    </submittedName>
</protein>
<dbReference type="AlphaFoldDB" id="A0A926EG14"/>
<comment type="caution">
    <text evidence="3">The sequence shown here is derived from an EMBL/GenBank/DDBJ whole genome shotgun (WGS) entry which is preliminary data.</text>
</comment>
<dbReference type="InterPro" id="IPR008991">
    <property type="entry name" value="Translation_prot_SH3-like_sf"/>
</dbReference>